<evidence type="ECO:0008006" key="3">
    <source>
        <dbReference type="Google" id="ProtNLM"/>
    </source>
</evidence>
<dbReference type="Proteomes" id="UP000241421">
    <property type="component" value="Unassembled WGS sequence"/>
</dbReference>
<comment type="caution">
    <text evidence="1">The sequence shown here is derived from an EMBL/GenBank/DDBJ whole genome shotgun (WGS) entry which is preliminary data.</text>
</comment>
<keyword evidence="2" id="KW-1185">Reference proteome</keyword>
<protein>
    <recommendedName>
        <fullName evidence="3">Transporter</fullName>
    </recommendedName>
</protein>
<evidence type="ECO:0000313" key="2">
    <source>
        <dbReference type="Proteomes" id="UP000241421"/>
    </source>
</evidence>
<dbReference type="EMBL" id="PXWF02000123">
    <property type="protein sequence ID" value="PWF48884.1"/>
    <property type="molecule type" value="Genomic_DNA"/>
</dbReference>
<name>A0A2U2HMY5_9BURK</name>
<evidence type="ECO:0000313" key="1">
    <source>
        <dbReference type="EMBL" id="PWF48884.1"/>
    </source>
</evidence>
<dbReference type="SUPFAM" id="SSF56954">
    <property type="entry name" value="Outer membrane efflux proteins (OEP)"/>
    <property type="match status" value="1"/>
</dbReference>
<proteinExistence type="predicted"/>
<gene>
    <name evidence="1" type="ORF">C7C56_009530</name>
</gene>
<dbReference type="GO" id="GO:0015562">
    <property type="term" value="F:efflux transmembrane transporter activity"/>
    <property type="evidence" value="ECO:0007669"/>
    <property type="project" value="InterPro"/>
</dbReference>
<dbReference type="Gene3D" id="1.20.1600.10">
    <property type="entry name" value="Outer membrane efflux proteins (OEP)"/>
    <property type="match status" value="1"/>
</dbReference>
<reference evidence="1 2" key="1">
    <citation type="submission" date="2018-04" db="EMBL/GenBank/DDBJ databases">
        <title>Massilia violaceinigra sp. nov., a novel purple-pigmented bacterium isolated from Tianshan glacier, Xinjiang, China.</title>
        <authorList>
            <person name="Wang H."/>
        </authorList>
    </citation>
    <scope>NUCLEOTIDE SEQUENCE [LARGE SCALE GENOMIC DNA]</scope>
    <source>
        <strain evidence="1 2">B448-2</strain>
    </source>
</reference>
<organism evidence="1 2">
    <name type="scientific">Massilia glaciei</name>
    <dbReference type="NCBI Taxonomy" id="1524097"/>
    <lineage>
        <taxon>Bacteria</taxon>
        <taxon>Pseudomonadati</taxon>
        <taxon>Pseudomonadota</taxon>
        <taxon>Betaproteobacteria</taxon>
        <taxon>Burkholderiales</taxon>
        <taxon>Oxalobacteraceae</taxon>
        <taxon>Telluria group</taxon>
        <taxon>Massilia</taxon>
    </lineage>
</organism>
<sequence length="140" mass="15058">MARERPHYGAPHETSVLLRLKVPFAADARNLPRMAAAEAERAEADAALARGGERTQAEIAAARGELAQAQSAAQLSDERLALARDTQLLLARAFSLGEIDLPARLRAEAERFEAERAAVRARLEVGRATANLNQALGILP</sequence>
<accession>A0A2U2HMY5</accession>
<dbReference type="AlphaFoldDB" id="A0A2U2HMY5"/>